<protein>
    <submittedName>
        <fullName evidence="7">MFS transporter</fullName>
    </submittedName>
</protein>
<evidence type="ECO:0000313" key="8">
    <source>
        <dbReference type="Proteomes" id="UP000295391"/>
    </source>
</evidence>
<organism evidence="7 8">
    <name type="scientific">Maritalea mobilis</name>
    <dbReference type="NCBI Taxonomy" id="483324"/>
    <lineage>
        <taxon>Bacteria</taxon>
        <taxon>Pseudomonadati</taxon>
        <taxon>Pseudomonadota</taxon>
        <taxon>Alphaproteobacteria</taxon>
        <taxon>Hyphomicrobiales</taxon>
        <taxon>Devosiaceae</taxon>
        <taxon>Maritalea</taxon>
    </lineage>
</organism>
<dbReference type="PROSITE" id="PS50850">
    <property type="entry name" value="MFS"/>
    <property type="match status" value="1"/>
</dbReference>
<dbReference type="AlphaFoldDB" id="A0A4R6VS52"/>
<feature type="transmembrane region" description="Helical" evidence="5">
    <location>
        <begin position="55"/>
        <end position="74"/>
    </location>
</feature>
<feature type="transmembrane region" description="Helical" evidence="5">
    <location>
        <begin position="111"/>
        <end position="132"/>
    </location>
</feature>
<evidence type="ECO:0000259" key="6">
    <source>
        <dbReference type="PROSITE" id="PS50850"/>
    </source>
</evidence>
<gene>
    <name evidence="7" type="ORF">ATL17_0865</name>
</gene>
<comment type="caution">
    <text evidence="7">The sequence shown here is derived from an EMBL/GenBank/DDBJ whole genome shotgun (WGS) entry which is preliminary data.</text>
</comment>
<dbReference type="Pfam" id="PF07690">
    <property type="entry name" value="MFS_1"/>
    <property type="match status" value="1"/>
</dbReference>
<evidence type="ECO:0000313" key="7">
    <source>
        <dbReference type="EMBL" id="TDQ66859.1"/>
    </source>
</evidence>
<feature type="transmembrane region" description="Helical" evidence="5">
    <location>
        <begin position="402"/>
        <end position="426"/>
    </location>
</feature>
<dbReference type="Proteomes" id="UP000295391">
    <property type="component" value="Unassembled WGS sequence"/>
</dbReference>
<feature type="domain" description="Major facilitator superfamily (MFS) profile" evidence="6">
    <location>
        <begin position="17"/>
        <end position="473"/>
    </location>
</feature>
<comment type="subcellular location">
    <subcellularLocation>
        <location evidence="1">Membrane</location>
        <topology evidence="1">Multi-pass membrane protein</topology>
    </subcellularLocation>
</comment>
<dbReference type="GO" id="GO:0022857">
    <property type="term" value="F:transmembrane transporter activity"/>
    <property type="evidence" value="ECO:0007669"/>
    <property type="project" value="InterPro"/>
</dbReference>
<evidence type="ECO:0000256" key="5">
    <source>
        <dbReference type="SAM" id="Phobius"/>
    </source>
</evidence>
<evidence type="ECO:0000256" key="4">
    <source>
        <dbReference type="ARBA" id="ARBA00023136"/>
    </source>
</evidence>
<dbReference type="InterPro" id="IPR011701">
    <property type="entry name" value="MFS"/>
</dbReference>
<feature type="transmembrane region" description="Helical" evidence="5">
    <location>
        <begin position="305"/>
        <end position="324"/>
    </location>
</feature>
<feature type="transmembrane region" description="Helical" evidence="5">
    <location>
        <begin position="362"/>
        <end position="381"/>
    </location>
</feature>
<dbReference type="EMBL" id="SNYR01000001">
    <property type="protein sequence ID" value="TDQ66859.1"/>
    <property type="molecule type" value="Genomic_DNA"/>
</dbReference>
<sequence length="483" mass="51181">MLTTADTDSKAGIFSAAFLPITLMNILVVTSHAVNGFITSVIAPSIVVDLGGRELMFWLFALFQVGSICAGVMAGNFKIRFGAKPIFLSSALLLAFGSVLGGIANNLALVILARGLQGIAEGMLISLVYVVIADHLPSRLLPRIFALSSTLWALAAAATPLFAGLLTEFVSWRIAFLFNLPLVVILIFLSYFALPKTEPQSDAKPFPLKRLLLLVTALLITGFAGQITNIAWLGLIILTSTILLVGFGALDQKAVERFMPPNLFSLKSNMGRSFAMLGLFTIGASGRTVYMVALLQSIWLMSPMMAGYATATLAMTWTLAAWVANRIEDVKRRIAFIRAGASFIFVGGVISAYGIWIMDLWLVIGGMMLTGMGYGSSSPLIRQTIITQAPTEHKTIASGAMAPVQFTGAVFGAAIAGFCALAFGLFDGAQGDMVLTSSAAQQAGAALLLAFTIFPALCILISLGLSKVPDHAEHEQANSEALA</sequence>
<proteinExistence type="predicted"/>
<feature type="transmembrane region" description="Helical" evidence="5">
    <location>
        <begin position="172"/>
        <end position="194"/>
    </location>
</feature>
<dbReference type="GO" id="GO:0005886">
    <property type="term" value="C:plasma membrane"/>
    <property type="evidence" value="ECO:0007669"/>
    <property type="project" value="TreeGrafter"/>
</dbReference>
<evidence type="ECO:0000256" key="3">
    <source>
        <dbReference type="ARBA" id="ARBA00022989"/>
    </source>
</evidence>
<evidence type="ECO:0000256" key="2">
    <source>
        <dbReference type="ARBA" id="ARBA00022692"/>
    </source>
</evidence>
<feature type="transmembrane region" description="Helical" evidence="5">
    <location>
        <begin position="230"/>
        <end position="250"/>
    </location>
</feature>
<accession>A0A4R6VS52</accession>
<feature type="transmembrane region" description="Helical" evidence="5">
    <location>
        <begin position="446"/>
        <end position="465"/>
    </location>
</feature>
<dbReference type="OrthoDB" id="9807274at2"/>
<dbReference type="PANTHER" id="PTHR23501">
    <property type="entry name" value="MAJOR FACILITATOR SUPERFAMILY"/>
    <property type="match status" value="1"/>
</dbReference>
<feature type="transmembrane region" description="Helical" evidence="5">
    <location>
        <begin position="144"/>
        <end position="166"/>
    </location>
</feature>
<dbReference type="SUPFAM" id="SSF103473">
    <property type="entry name" value="MFS general substrate transporter"/>
    <property type="match status" value="1"/>
</dbReference>
<feature type="transmembrane region" description="Helical" evidence="5">
    <location>
        <begin position="274"/>
        <end position="299"/>
    </location>
</feature>
<keyword evidence="2 5" id="KW-0812">Transmembrane</keyword>
<keyword evidence="3 5" id="KW-1133">Transmembrane helix</keyword>
<feature type="transmembrane region" description="Helical" evidence="5">
    <location>
        <begin position="206"/>
        <end position="224"/>
    </location>
</feature>
<dbReference type="PANTHER" id="PTHR23501:SF154">
    <property type="entry name" value="MULTIDRUG-EFFLUX TRANSPORTER RV1634-RELATED"/>
    <property type="match status" value="1"/>
</dbReference>
<evidence type="ECO:0000256" key="1">
    <source>
        <dbReference type="ARBA" id="ARBA00004141"/>
    </source>
</evidence>
<name>A0A4R6VS52_9HYPH</name>
<dbReference type="Gene3D" id="1.20.1250.20">
    <property type="entry name" value="MFS general substrate transporter like domains"/>
    <property type="match status" value="1"/>
</dbReference>
<reference evidence="7 8" key="1">
    <citation type="submission" date="2019-03" db="EMBL/GenBank/DDBJ databases">
        <title>Genomic Encyclopedia of Type Strains, Phase III (KMG-III): the genomes of soil and plant-associated and newly described type strains.</title>
        <authorList>
            <person name="Whitman W."/>
        </authorList>
    </citation>
    <scope>NUCLEOTIDE SEQUENCE [LARGE SCALE GENOMIC DNA]</scope>
    <source>
        <strain evidence="7 8">CGMCC 1.7002</strain>
    </source>
</reference>
<feature type="transmembrane region" description="Helical" evidence="5">
    <location>
        <begin position="12"/>
        <end position="35"/>
    </location>
</feature>
<feature type="transmembrane region" description="Helical" evidence="5">
    <location>
        <begin position="336"/>
        <end position="356"/>
    </location>
</feature>
<keyword evidence="8" id="KW-1185">Reference proteome</keyword>
<feature type="transmembrane region" description="Helical" evidence="5">
    <location>
        <begin position="86"/>
        <end position="105"/>
    </location>
</feature>
<dbReference type="InterPro" id="IPR036259">
    <property type="entry name" value="MFS_trans_sf"/>
</dbReference>
<keyword evidence="4 5" id="KW-0472">Membrane</keyword>
<dbReference type="InterPro" id="IPR020846">
    <property type="entry name" value="MFS_dom"/>
</dbReference>
<dbReference type="Gene3D" id="1.20.1720.10">
    <property type="entry name" value="Multidrug resistance protein D"/>
    <property type="match status" value="1"/>
</dbReference>
<dbReference type="RefSeq" id="WP_133571517.1">
    <property type="nucleotide sequence ID" value="NZ_SNYR01000001.1"/>
</dbReference>